<name>A0A0E9PUC8_ANGAN</name>
<evidence type="ECO:0000313" key="1">
    <source>
        <dbReference type="EMBL" id="JAH07458.1"/>
    </source>
</evidence>
<proteinExistence type="predicted"/>
<sequence length="59" mass="6655">MRLRDCDAKGAGQNMSVLIQYTAVASLYGRLQNVTQPIVQCGEYLNQNNPSGWRDYSQM</sequence>
<accession>A0A0E9PUC8</accession>
<dbReference type="AlphaFoldDB" id="A0A0E9PUC8"/>
<reference evidence="1" key="1">
    <citation type="submission" date="2014-11" db="EMBL/GenBank/DDBJ databases">
        <authorList>
            <person name="Amaro Gonzalez C."/>
        </authorList>
    </citation>
    <scope>NUCLEOTIDE SEQUENCE</scope>
</reference>
<protein>
    <submittedName>
        <fullName evidence="1">Uncharacterized protein</fullName>
    </submittedName>
</protein>
<organism evidence="1">
    <name type="scientific">Anguilla anguilla</name>
    <name type="common">European freshwater eel</name>
    <name type="synonym">Muraena anguilla</name>
    <dbReference type="NCBI Taxonomy" id="7936"/>
    <lineage>
        <taxon>Eukaryota</taxon>
        <taxon>Metazoa</taxon>
        <taxon>Chordata</taxon>
        <taxon>Craniata</taxon>
        <taxon>Vertebrata</taxon>
        <taxon>Euteleostomi</taxon>
        <taxon>Actinopterygii</taxon>
        <taxon>Neopterygii</taxon>
        <taxon>Teleostei</taxon>
        <taxon>Anguilliformes</taxon>
        <taxon>Anguillidae</taxon>
        <taxon>Anguilla</taxon>
    </lineage>
</organism>
<reference evidence="1" key="2">
    <citation type="journal article" date="2015" name="Fish Shellfish Immunol.">
        <title>Early steps in the European eel (Anguilla anguilla)-Vibrio vulnificus interaction in the gills: Role of the RtxA13 toxin.</title>
        <authorList>
            <person name="Callol A."/>
            <person name="Pajuelo D."/>
            <person name="Ebbesson L."/>
            <person name="Teles M."/>
            <person name="MacKenzie S."/>
            <person name="Amaro C."/>
        </authorList>
    </citation>
    <scope>NUCLEOTIDE SEQUENCE</scope>
</reference>
<dbReference type="EMBL" id="GBXM01101119">
    <property type="protein sequence ID" value="JAH07458.1"/>
    <property type="molecule type" value="Transcribed_RNA"/>
</dbReference>